<dbReference type="GO" id="GO:0033745">
    <property type="term" value="F:L-methionine-(R)-S-oxide reductase activity"/>
    <property type="evidence" value="ECO:0007669"/>
    <property type="project" value="TreeGrafter"/>
</dbReference>
<dbReference type="Gene3D" id="3.30.450.40">
    <property type="match status" value="1"/>
</dbReference>
<dbReference type="Proteomes" id="UP000469523">
    <property type="component" value="Unassembled WGS sequence"/>
</dbReference>
<name>A0A6N7XWI8_9FIRM</name>
<proteinExistence type="inferred from homology"/>
<evidence type="ECO:0000259" key="2">
    <source>
        <dbReference type="Pfam" id="PF13185"/>
    </source>
</evidence>
<evidence type="ECO:0000313" key="3">
    <source>
        <dbReference type="EMBL" id="MSU02177.1"/>
    </source>
</evidence>
<organism evidence="3 4">
    <name type="scientific">Tissierella pigra</name>
    <dbReference type="NCBI Taxonomy" id="2607614"/>
    <lineage>
        <taxon>Bacteria</taxon>
        <taxon>Bacillati</taxon>
        <taxon>Bacillota</taxon>
        <taxon>Tissierellia</taxon>
        <taxon>Tissierellales</taxon>
        <taxon>Tissierellaceae</taxon>
        <taxon>Tissierella</taxon>
    </lineage>
</organism>
<accession>A0A6N7XWI8</accession>
<feature type="domain" description="GAF" evidence="2">
    <location>
        <begin position="50"/>
        <end position="160"/>
    </location>
</feature>
<dbReference type="InterPro" id="IPR003018">
    <property type="entry name" value="GAF"/>
</dbReference>
<dbReference type="PANTHER" id="PTHR21021:SF15">
    <property type="entry name" value="FREE METHIONINE-R-SULFOXIDE REDUCTASE"/>
    <property type="match status" value="1"/>
</dbReference>
<gene>
    <name evidence="3" type="ORF">FYJ83_11910</name>
</gene>
<protein>
    <submittedName>
        <fullName evidence="3">GAF domain-containing protein</fullName>
    </submittedName>
</protein>
<keyword evidence="4" id="KW-1185">Reference proteome</keyword>
<comment type="caution">
    <text evidence="3">The sequence shown here is derived from an EMBL/GenBank/DDBJ whole genome shotgun (WGS) entry which is preliminary data.</text>
</comment>
<dbReference type="FunFam" id="3.30.450.40:FF:000008">
    <property type="entry name" value="GAF domain-containing proteins"/>
    <property type="match status" value="1"/>
</dbReference>
<evidence type="ECO:0000256" key="1">
    <source>
        <dbReference type="ARBA" id="ARBA00038454"/>
    </source>
</evidence>
<dbReference type="AlphaFoldDB" id="A0A6N7XWI8"/>
<dbReference type="InterPro" id="IPR029016">
    <property type="entry name" value="GAF-like_dom_sf"/>
</dbReference>
<dbReference type="EMBL" id="VUNQ01000026">
    <property type="protein sequence ID" value="MSU02177.1"/>
    <property type="molecule type" value="Genomic_DNA"/>
</dbReference>
<dbReference type="PROSITE" id="PS01320">
    <property type="entry name" value="UPF0067"/>
    <property type="match status" value="1"/>
</dbReference>
<dbReference type="Pfam" id="PF13185">
    <property type="entry name" value="GAF_2"/>
    <property type="match status" value="1"/>
</dbReference>
<sequence>MFKLDGIKDMNQEERMRYMILLVKGQLSSEQDDLANISNITGIIMACADRLNWAGFYILRDNELVLGPFQGLPACNRISMGKGVCGKAVETRETQLVPDVHLFPGHIACDSQSNSELVIPIIKNNRVYGVLDLDSPEKNRFTELEEKYFTNLVELLNQNINWEKI</sequence>
<dbReference type="SUPFAM" id="SSF55781">
    <property type="entry name" value="GAF domain-like"/>
    <property type="match status" value="1"/>
</dbReference>
<dbReference type="InterPro" id="IPR051330">
    <property type="entry name" value="Phosphatase_reg/MetRdx"/>
</dbReference>
<dbReference type="RefSeq" id="WP_154440827.1">
    <property type="nucleotide sequence ID" value="NZ_JAHLPJ010000001.1"/>
</dbReference>
<dbReference type="InterPro" id="IPR000614">
    <property type="entry name" value="FRMsr_CS"/>
</dbReference>
<dbReference type="GO" id="GO:0005829">
    <property type="term" value="C:cytosol"/>
    <property type="evidence" value="ECO:0007669"/>
    <property type="project" value="TreeGrafter"/>
</dbReference>
<dbReference type="PANTHER" id="PTHR21021">
    <property type="entry name" value="GAF/PUTATIVE CYTOSKELETAL PROTEIN"/>
    <property type="match status" value="1"/>
</dbReference>
<evidence type="ECO:0000313" key="4">
    <source>
        <dbReference type="Proteomes" id="UP000469523"/>
    </source>
</evidence>
<comment type="similarity">
    <text evidence="1">Belongs to the free Met sulfoxide reductase family.</text>
</comment>
<reference evidence="3 4" key="1">
    <citation type="submission" date="2019-09" db="EMBL/GenBank/DDBJ databases">
        <title>In-depth cultivation of the pig gut microbiome towards novel bacterial diversity and tailored functional studies.</title>
        <authorList>
            <person name="Wylensek D."/>
            <person name="Hitch T.C.A."/>
            <person name="Clavel T."/>
        </authorList>
    </citation>
    <scope>NUCLEOTIDE SEQUENCE [LARGE SCALE GENOMIC DNA]</scope>
    <source>
        <strain evidence="3 4">WCA3-693-APC-4?</strain>
    </source>
</reference>